<reference evidence="1 2" key="1">
    <citation type="submission" date="2013-12" db="EMBL/GenBank/DDBJ databases">
        <title>Draft genome of the parsitic nematode Ancylostoma duodenale.</title>
        <authorList>
            <person name="Mitreva M."/>
        </authorList>
    </citation>
    <scope>NUCLEOTIDE SEQUENCE [LARGE SCALE GENOMIC DNA]</scope>
    <source>
        <strain evidence="1 2">Zhejiang</strain>
    </source>
</reference>
<sequence length="142" mass="16565">MVLRKIDDSPFYLKIDGKWVYVNEDVLRNHPGGSAITTYRNKDLLFRVCLSLCRARWRLCDELTMPAGHQTTQRLACSLSTLSRLPMKLRRKQNAFDDTSAYFALIKKEHQLRIPVKYSLIGLYKQIRALLPDFSQRRYGNG</sequence>
<evidence type="ECO:0000313" key="1">
    <source>
        <dbReference type="EMBL" id="KIH59962.1"/>
    </source>
</evidence>
<protein>
    <recommendedName>
        <fullName evidence="3">Cytochrome b5 heme-binding domain-containing protein</fullName>
    </recommendedName>
</protein>
<accession>A0A0C2DC05</accession>
<name>A0A0C2DC05_9BILA</name>
<keyword evidence="2" id="KW-1185">Reference proteome</keyword>
<evidence type="ECO:0008006" key="3">
    <source>
        <dbReference type="Google" id="ProtNLM"/>
    </source>
</evidence>
<gene>
    <name evidence="1" type="ORF">ANCDUO_09794</name>
</gene>
<dbReference type="OrthoDB" id="5823246at2759"/>
<dbReference type="EMBL" id="KN731438">
    <property type="protein sequence ID" value="KIH59962.1"/>
    <property type="molecule type" value="Genomic_DNA"/>
</dbReference>
<proteinExistence type="predicted"/>
<evidence type="ECO:0000313" key="2">
    <source>
        <dbReference type="Proteomes" id="UP000054047"/>
    </source>
</evidence>
<dbReference type="Proteomes" id="UP000054047">
    <property type="component" value="Unassembled WGS sequence"/>
</dbReference>
<organism evidence="1 2">
    <name type="scientific">Ancylostoma duodenale</name>
    <dbReference type="NCBI Taxonomy" id="51022"/>
    <lineage>
        <taxon>Eukaryota</taxon>
        <taxon>Metazoa</taxon>
        <taxon>Ecdysozoa</taxon>
        <taxon>Nematoda</taxon>
        <taxon>Chromadorea</taxon>
        <taxon>Rhabditida</taxon>
        <taxon>Rhabditina</taxon>
        <taxon>Rhabditomorpha</taxon>
        <taxon>Strongyloidea</taxon>
        <taxon>Ancylostomatidae</taxon>
        <taxon>Ancylostomatinae</taxon>
        <taxon>Ancylostoma</taxon>
    </lineage>
</organism>
<dbReference type="AlphaFoldDB" id="A0A0C2DC05"/>